<sequence length="331" mass="36015">MAAVPEGMSQQESSQVVNLMIDVSGSATPTEEQSADDRDNIANVYNSMIKDKIPSTMFLTQDVSASSLVLYLTQLGLYGNIEFGMAGNHSDEKLSTMPYKEQRAILESSYSYASAAHVCGKNEKPIRGYKPLSFDQNEDTYKALDDLGIEYNAGFQAGIIYAPGHEDDVWPYPVEGHDFYAVPTSSYTVSDGLMPLQDSYFRDMGLGADEWYDALAAKFNEIKGQDEPLVISLTTSISGNGDYLDALKRFIELAKSENAAFVNTTQLVDMTRAGVDTVSAIPARTSDSATCTECEEKKSAGIDDDMNIGNASASNETITIFVDMYNSTSSS</sequence>
<name>A0A0W8FC19_9ZZZZ</name>
<organism evidence="1">
    <name type="scientific">hydrocarbon metagenome</name>
    <dbReference type="NCBI Taxonomy" id="938273"/>
    <lineage>
        <taxon>unclassified sequences</taxon>
        <taxon>metagenomes</taxon>
        <taxon>ecological metagenomes</taxon>
    </lineage>
</organism>
<proteinExistence type="predicted"/>
<dbReference type="EMBL" id="LNQE01001379">
    <property type="protein sequence ID" value="KUG18463.1"/>
    <property type="molecule type" value="Genomic_DNA"/>
</dbReference>
<evidence type="ECO:0000313" key="1">
    <source>
        <dbReference type="EMBL" id="KUG18463.1"/>
    </source>
</evidence>
<dbReference type="SUPFAM" id="SSF88713">
    <property type="entry name" value="Glycoside hydrolase/deacetylase"/>
    <property type="match status" value="1"/>
</dbReference>
<dbReference type="AlphaFoldDB" id="A0A0W8FC19"/>
<dbReference type="GO" id="GO:0005975">
    <property type="term" value="P:carbohydrate metabolic process"/>
    <property type="evidence" value="ECO:0007669"/>
    <property type="project" value="InterPro"/>
</dbReference>
<dbReference type="InterPro" id="IPR011330">
    <property type="entry name" value="Glyco_hydro/deAcase_b/a-brl"/>
</dbReference>
<gene>
    <name evidence="1" type="ORF">ASZ90_011827</name>
</gene>
<comment type="caution">
    <text evidence="1">The sequence shown here is derived from an EMBL/GenBank/DDBJ whole genome shotgun (WGS) entry which is preliminary data.</text>
</comment>
<dbReference type="Gene3D" id="3.20.20.370">
    <property type="entry name" value="Glycoside hydrolase/deacetylase"/>
    <property type="match status" value="1"/>
</dbReference>
<protein>
    <recommendedName>
        <fullName evidence="2">NodB homology domain-containing protein</fullName>
    </recommendedName>
</protein>
<accession>A0A0W8FC19</accession>
<evidence type="ECO:0008006" key="2">
    <source>
        <dbReference type="Google" id="ProtNLM"/>
    </source>
</evidence>
<reference evidence="1" key="1">
    <citation type="journal article" date="2015" name="Proc. Natl. Acad. Sci. U.S.A.">
        <title>Networks of energetic and metabolic interactions define dynamics in microbial communities.</title>
        <authorList>
            <person name="Embree M."/>
            <person name="Liu J.K."/>
            <person name="Al-Bassam M.M."/>
            <person name="Zengler K."/>
        </authorList>
    </citation>
    <scope>NUCLEOTIDE SEQUENCE</scope>
</reference>